<proteinExistence type="predicted"/>
<dbReference type="AlphaFoldDB" id="A0A6V7WYN8"/>
<dbReference type="EMBL" id="CAJEWN010000924">
    <property type="protein sequence ID" value="CAD2192144.1"/>
    <property type="molecule type" value="Genomic_DNA"/>
</dbReference>
<evidence type="ECO:0000313" key="2">
    <source>
        <dbReference type="Proteomes" id="UP000580250"/>
    </source>
</evidence>
<dbReference type="Proteomes" id="UP000580250">
    <property type="component" value="Unassembled WGS sequence"/>
</dbReference>
<gene>
    <name evidence="1" type="ORF">MENT_LOCUS45016</name>
</gene>
<name>A0A6V7WYN8_MELEN</name>
<organism evidence="1 2">
    <name type="scientific">Meloidogyne enterolobii</name>
    <name type="common">Root-knot nematode worm</name>
    <name type="synonym">Meloidogyne mayaguensis</name>
    <dbReference type="NCBI Taxonomy" id="390850"/>
    <lineage>
        <taxon>Eukaryota</taxon>
        <taxon>Metazoa</taxon>
        <taxon>Ecdysozoa</taxon>
        <taxon>Nematoda</taxon>
        <taxon>Chromadorea</taxon>
        <taxon>Rhabditida</taxon>
        <taxon>Tylenchina</taxon>
        <taxon>Tylenchomorpha</taxon>
        <taxon>Tylenchoidea</taxon>
        <taxon>Meloidogynidae</taxon>
        <taxon>Meloidogyninae</taxon>
        <taxon>Meloidogyne</taxon>
    </lineage>
</organism>
<reference evidence="1 2" key="1">
    <citation type="submission" date="2020-08" db="EMBL/GenBank/DDBJ databases">
        <authorList>
            <person name="Koutsovoulos G."/>
            <person name="Danchin GJ E."/>
        </authorList>
    </citation>
    <scope>NUCLEOTIDE SEQUENCE [LARGE SCALE GENOMIC DNA]</scope>
</reference>
<comment type="caution">
    <text evidence="1">The sequence shown here is derived from an EMBL/GenBank/DDBJ whole genome shotgun (WGS) entry which is preliminary data.</text>
</comment>
<sequence>MVYTFVEMTVLKIKTQIQNVFIQHVFYCKTVEGSNDANWYWQNPEGEWILVNLMDCYPIKGLNKGKLKENKRN</sequence>
<evidence type="ECO:0000313" key="1">
    <source>
        <dbReference type="EMBL" id="CAD2192144.1"/>
    </source>
</evidence>
<accession>A0A6V7WYN8</accession>
<protein>
    <submittedName>
        <fullName evidence="1">Uncharacterized protein</fullName>
    </submittedName>
</protein>